<dbReference type="EMBL" id="NDWU01000021">
    <property type="protein sequence ID" value="PUA31259.1"/>
    <property type="molecule type" value="Genomic_DNA"/>
</dbReference>
<name>A0A2R7Y1E2_9ARCH</name>
<protein>
    <recommendedName>
        <fullName evidence="1">Transcription regulator AsnC/Lrp ligand binding domain-containing protein</fullName>
    </recommendedName>
</protein>
<gene>
    <name evidence="2" type="ORF">B9J98_06990</name>
</gene>
<feature type="domain" description="Transcription regulator AsnC/Lrp ligand binding" evidence="1">
    <location>
        <begin position="5"/>
        <end position="77"/>
    </location>
</feature>
<dbReference type="Gene3D" id="3.30.70.920">
    <property type="match status" value="1"/>
</dbReference>
<dbReference type="AlphaFoldDB" id="A0A2R7Y1E2"/>
<dbReference type="Proteomes" id="UP000244066">
    <property type="component" value="Unassembled WGS sequence"/>
</dbReference>
<evidence type="ECO:0000259" key="1">
    <source>
        <dbReference type="Pfam" id="PF01037"/>
    </source>
</evidence>
<dbReference type="InterPro" id="IPR019887">
    <property type="entry name" value="Tscrpt_reg_AsnC/Lrp_C"/>
</dbReference>
<accession>A0A2R7Y1E2</accession>
<proteinExistence type="predicted"/>
<sequence length="84" mass="9319">MRAYVMLTTKPGTSMEVLKYIKEVCSLEGVVQADSVFGRFDAIVVVEVPSLEKLSEVVYKVIEKVPNVIHTETAIVLTGFKSEK</sequence>
<evidence type="ECO:0000313" key="3">
    <source>
        <dbReference type="Proteomes" id="UP000244066"/>
    </source>
</evidence>
<evidence type="ECO:0000313" key="2">
    <source>
        <dbReference type="EMBL" id="PUA31259.1"/>
    </source>
</evidence>
<dbReference type="SUPFAM" id="SSF54909">
    <property type="entry name" value="Dimeric alpha+beta barrel"/>
    <property type="match status" value="1"/>
</dbReference>
<reference evidence="2 3" key="1">
    <citation type="submission" date="2017-04" db="EMBL/GenBank/DDBJ databases">
        <title>Draft Aigarchaeota genome from a New Zealand hot spring.</title>
        <authorList>
            <person name="Reysenbach A.-L."/>
            <person name="Donaho J.A."/>
            <person name="Gerhart J."/>
            <person name="Kelley J.F."/>
            <person name="Kouba K."/>
            <person name="Podar M."/>
            <person name="Stott M."/>
        </authorList>
    </citation>
    <scope>NUCLEOTIDE SEQUENCE [LARGE SCALE GENOMIC DNA]</scope>
    <source>
        <strain evidence="2">NZ13_MG1</strain>
    </source>
</reference>
<organism evidence="2 3">
    <name type="scientific">Candidatus Terraquivivens tikiterensis</name>
    <dbReference type="NCBI Taxonomy" id="1980982"/>
    <lineage>
        <taxon>Archaea</taxon>
        <taxon>Nitrososphaerota</taxon>
        <taxon>Candidatus Wolframiiraptoraceae</taxon>
        <taxon>Candidatus Terraquivivens</taxon>
    </lineage>
</organism>
<comment type="caution">
    <text evidence="2">The sequence shown here is derived from an EMBL/GenBank/DDBJ whole genome shotgun (WGS) entry which is preliminary data.</text>
</comment>
<dbReference type="Pfam" id="PF01037">
    <property type="entry name" value="AsnC_trans_reg"/>
    <property type="match status" value="1"/>
</dbReference>
<dbReference type="InterPro" id="IPR011008">
    <property type="entry name" value="Dimeric_a/b-barrel"/>
</dbReference>